<proteinExistence type="predicted"/>
<dbReference type="SUPFAM" id="SSF50978">
    <property type="entry name" value="WD40 repeat-like"/>
    <property type="match status" value="1"/>
</dbReference>
<name>H2Y1T2_CIOIN</name>
<reference evidence="3" key="3">
    <citation type="submission" date="2025-08" db="UniProtKB">
        <authorList>
            <consortium name="Ensembl"/>
        </authorList>
    </citation>
    <scope>IDENTIFICATION</scope>
</reference>
<dbReference type="InterPro" id="IPR015943">
    <property type="entry name" value="WD40/YVTN_repeat-like_dom_sf"/>
</dbReference>
<feature type="compositionally biased region" description="Polar residues" evidence="2">
    <location>
        <begin position="77"/>
        <end position="103"/>
    </location>
</feature>
<feature type="compositionally biased region" description="Basic and acidic residues" evidence="2">
    <location>
        <begin position="129"/>
        <end position="143"/>
    </location>
</feature>
<dbReference type="Proteomes" id="UP000008144">
    <property type="component" value="Chromosome 9"/>
</dbReference>
<dbReference type="PROSITE" id="PS50082">
    <property type="entry name" value="WD_REPEATS_2"/>
    <property type="match status" value="1"/>
</dbReference>
<dbReference type="InParanoid" id="H2Y1T2"/>
<dbReference type="InterPro" id="IPR036322">
    <property type="entry name" value="WD40_repeat_dom_sf"/>
</dbReference>
<sequence>MISDMKYQRGIVFTASGDSCVRAFDSKSGHLKRTYRGHKYLVNCLMTLEDTLLSGSYDGSIKIWNTKDLLKDHVTEDMSSPGNSVASLRNRNDSIDTPATANTEPREVDSNTDNLMLEDSVMSKIKSKVNNERDHGARKETSYRKTRRNRNAR</sequence>
<feature type="repeat" description="WD" evidence="1">
    <location>
        <begin position="35"/>
        <end position="65"/>
    </location>
</feature>
<dbReference type="EMBL" id="EAAA01002935">
    <property type="status" value="NOT_ANNOTATED_CDS"/>
    <property type="molecule type" value="Genomic_DNA"/>
</dbReference>
<protein>
    <submittedName>
        <fullName evidence="3">Uncharacterized protein</fullName>
    </submittedName>
</protein>
<dbReference type="Gene3D" id="2.130.10.10">
    <property type="entry name" value="YVTN repeat-like/Quinoprotein amine dehydrogenase"/>
    <property type="match status" value="1"/>
</dbReference>
<dbReference type="Pfam" id="PF00400">
    <property type="entry name" value="WD40"/>
    <property type="match status" value="1"/>
</dbReference>
<evidence type="ECO:0000313" key="4">
    <source>
        <dbReference type="Proteomes" id="UP000008144"/>
    </source>
</evidence>
<dbReference type="PROSITE" id="PS50294">
    <property type="entry name" value="WD_REPEATS_REGION"/>
    <property type="match status" value="1"/>
</dbReference>
<dbReference type="AlphaFoldDB" id="H2Y1T2"/>
<dbReference type="PANTHER" id="PTHR44489">
    <property type="match status" value="1"/>
</dbReference>
<reference evidence="3" key="2">
    <citation type="journal article" date="2008" name="Genome Biol.">
        <title>Improved genome assembly and evidence-based global gene model set for the chordate Ciona intestinalis: new insight into intron and operon populations.</title>
        <authorList>
            <person name="Satou Y."/>
            <person name="Mineta K."/>
            <person name="Ogasawara M."/>
            <person name="Sasakura Y."/>
            <person name="Shoguchi E."/>
            <person name="Ueno K."/>
            <person name="Yamada L."/>
            <person name="Matsumoto J."/>
            <person name="Wasserscheid J."/>
            <person name="Dewar K."/>
            <person name="Wiley G.B."/>
            <person name="Macmil S.L."/>
            <person name="Roe B.A."/>
            <person name="Zeller R.W."/>
            <person name="Hastings K.E."/>
            <person name="Lemaire P."/>
            <person name="Lindquist E."/>
            <person name="Endo T."/>
            <person name="Hotta K."/>
            <person name="Inaba K."/>
        </authorList>
    </citation>
    <scope>NUCLEOTIDE SEQUENCE [LARGE SCALE GENOMIC DNA]</scope>
    <source>
        <strain evidence="3">wild type</strain>
    </source>
</reference>
<dbReference type="HOGENOM" id="CLU_1717303_0_0_1"/>
<evidence type="ECO:0000256" key="1">
    <source>
        <dbReference type="PROSITE-ProRule" id="PRU00221"/>
    </source>
</evidence>
<reference evidence="3" key="4">
    <citation type="submission" date="2025-09" db="UniProtKB">
        <authorList>
            <consortium name="Ensembl"/>
        </authorList>
    </citation>
    <scope>IDENTIFICATION</scope>
</reference>
<dbReference type="PANTHER" id="PTHR44489:SF11">
    <property type="entry name" value="WD REPEAT DOMAIN 86"/>
    <property type="match status" value="1"/>
</dbReference>
<feature type="compositionally biased region" description="Basic residues" evidence="2">
    <location>
        <begin position="144"/>
        <end position="153"/>
    </location>
</feature>
<keyword evidence="4" id="KW-1185">Reference proteome</keyword>
<keyword evidence="1" id="KW-0853">WD repeat</keyword>
<reference evidence="4" key="1">
    <citation type="journal article" date="2002" name="Science">
        <title>The draft genome of Ciona intestinalis: insights into chordate and vertebrate origins.</title>
        <authorList>
            <person name="Dehal P."/>
            <person name="Satou Y."/>
            <person name="Campbell R.K."/>
            <person name="Chapman J."/>
            <person name="Degnan B."/>
            <person name="De Tomaso A."/>
            <person name="Davidson B."/>
            <person name="Di Gregorio A."/>
            <person name="Gelpke M."/>
            <person name="Goodstein D.M."/>
            <person name="Harafuji N."/>
            <person name="Hastings K.E."/>
            <person name="Ho I."/>
            <person name="Hotta K."/>
            <person name="Huang W."/>
            <person name="Kawashima T."/>
            <person name="Lemaire P."/>
            <person name="Martinez D."/>
            <person name="Meinertzhagen I.A."/>
            <person name="Necula S."/>
            <person name="Nonaka M."/>
            <person name="Putnam N."/>
            <person name="Rash S."/>
            <person name="Saiga H."/>
            <person name="Satake M."/>
            <person name="Terry A."/>
            <person name="Yamada L."/>
            <person name="Wang H.G."/>
            <person name="Awazu S."/>
            <person name="Azumi K."/>
            <person name="Boore J."/>
            <person name="Branno M."/>
            <person name="Chin-Bow S."/>
            <person name="DeSantis R."/>
            <person name="Doyle S."/>
            <person name="Francino P."/>
            <person name="Keys D.N."/>
            <person name="Haga S."/>
            <person name="Hayashi H."/>
            <person name="Hino K."/>
            <person name="Imai K.S."/>
            <person name="Inaba K."/>
            <person name="Kano S."/>
            <person name="Kobayashi K."/>
            <person name="Kobayashi M."/>
            <person name="Lee B.I."/>
            <person name="Makabe K.W."/>
            <person name="Manohar C."/>
            <person name="Matassi G."/>
            <person name="Medina M."/>
            <person name="Mochizuki Y."/>
            <person name="Mount S."/>
            <person name="Morishita T."/>
            <person name="Miura S."/>
            <person name="Nakayama A."/>
            <person name="Nishizaka S."/>
            <person name="Nomoto H."/>
            <person name="Ohta F."/>
            <person name="Oishi K."/>
            <person name="Rigoutsos I."/>
            <person name="Sano M."/>
            <person name="Sasaki A."/>
            <person name="Sasakura Y."/>
            <person name="Shoguchi E."/>
            <person name="Shin-i T."/>
            <person name="Spagnuolo A."/>
            <person name="Stainier D."/>
            <person name="Suzuki M.M."/>
            <person name="Tassy O."/>
            <person name="Takatori N."/>
            <person name="Tokuoka M."/>
            <person name="Yagi K."/>
            <person name="Yoshizaki F."/>
            <person name="Wada S."/>
            <person name="Zhang C."/>
            <person name="Hyatt P.D."/>
            <person name="Larimer F."/>
            <person name="Detter C."/>
            <person name="Doggett N."/>
            <person name="Glavina T."/>
            <person name="Hawkins T."/>
            <person name="Richardson P."/>
            <person name="Lucas S."/>
            <person name="Kohara Y."/>
            <person name="Levine M."/>
            <person name="Satoh N."/>
            <person name="Rokhsar D.S."/>
        </authorList>
    </citation>
    <scope>NUCLEOTIDE SEQUENCE [LARGE SCALE GENOMIC DNA]</scope>
</reference>
<organism evidence="3 4">
    <name type="scientific">Ciona intestinalis</name>
    <name type="common">Transparent sea squirt</name>
    <name type="synonym">Ascidia intestinalis</name>
    <dbReference type="NCBI Taxonomy" id="7719"/>
    <lineage>
        <taxon>Eukaryota</taxon>
        <taxon>Metazoa</taxon>
        <taxon>Chordata</taxon>
        <taxon>Tunicata</taxon>
        <taxon>Ascidiacea</taxon>
        <taxon>Phlebobranchia</taxon>
        <taxon>Cionidae</taxon>
        <taxon>Ciona</taxon>
    </lineage>
</organism>
<dbReference type="InterPro" id="IPR044715">
    <property type="entry name" value="WDR86-like"/>
</dbReference>
<dbReference type="SMART" id="SM00320">
    <property type="entry name" value="WD40"/>
    <property type="match status" value="1"/>
</dbReference>
<dbReference type="Ensembl" id="ENSCINT00000030216.1">
    <property type="protein sequence ID" value="ENSCINP00000035866.1"/>
    <property type="gene ID" value="ENSCING00000025151.1"/>
</dbReference>
<accession>H2Y1T2</accession>
<evidence type="ECO:0000256" key="2">
    <source>
        <dbReference type="SAM" id="MobiDB-lite"/>
    </source>
</evidence>
<dbReference type="InterPro" id="IPR001680">
    <property type="entry name" value="WD40_rpt"/>
</dbReference>
<dbReference type="STRING" id="7719.ENSCINP00000035866"/>
<evidence type="ECO:0000313" key="3">
    <source>
        <dbReference type="Ensembl" id="ENSCINP00000035866.1"/>
    </source>
</evidence>
<feature type="region of interest" description="Disordered" evidence="2">
    <location>
        <begin position="75"/>
        <end position="153"/>
    </location>
</feature>